<keyword evidence="5" id="KW-1185">Reference proteome</keyword>
<dbReference type="STRING" id="1858805.M5FY49"/>
<keyword evidence="2" id="KW-1133">Transmembrane helix</keyword>
<dbReference type="HOGENOM" id="CLU_769514_0_0_1"/>
<dbReference type="RefSeq" id="XP_040628361.1">
    <property type="nucleotide sequence ID" value="XM_040772872.1"/>
</dbReference>
<gene>
    <name evidence="4" type="ORF">DACRYDRAFT_22593</name>
</gene>
<evidence type="ECO:0000313" key="4">
    <source>
        <dbReference type="EMBL" id="EJU01464.1"/>
    </source>
</evidence>
<evidence type="ECO:0008006" key="6">
    <source>
        <dbReference type="Google" id="ProtNLM"/>
    </source>
</evidence>
<dbReference type="AlphaFoldDB" id="M5FY49"/>
<keyword evidence="3" id="KW-0732">Signal</keyword>
<accession>M5FY49</accession>
<dbReference type="Proteomes" id="UP000030653">
    <property type="component" value="Unassembled WGS sequence"/>
</dbReference>
<protein>
    <recommendedName>
        <fullName evidence="6">Mid2 domain-containing protein</fullName>
    </recommendedName>
</protein>
<evidence type="ECO:0000256" key="2">
    <source>
        <dbReference type="SAM" id="Phobius"/>
    </source>
</evidence>
<keyword evidence="2" id="KW-0812">Transmembrane</keyword>
<feature type="transmembrane region" description="Helical" evidence="2">
    <location>
        <begin position="258"/>
        <end position="280"/>
    </location>
</feature>
<keyword evidence="2" id="KW-0472">Membrane</keyword>
<reference evidence="4 5" key="1">
    <citation type="journal article" date="2012" name="Science">
        <title>The Paleozoic origin of enzymatic lignin decomposition reconstructed from 31 fungal genomes.</title>
        <authorList>
            <person name="Floudas D."/>
            <person name="Binder M."/>
            <person name="Riley R."/>
            <person name="Barry K."/>
            <person name="Blanchette R.A."/>
            <person name="Henrissat B."/>
            <person name="Martinez A.T."/>
            <person name="Otillar R."/>
            <person name="Spatafora J.W."/>
            <person name="Yadav J.S."/>
            <person name="Aerts A."/>
            <person name="Benoit I."/>
            <person name="Boyd A."/>
            <person name="Carlson A."/>
            <person name="Copeland A."/>
            <person name="Coutinho P.M."/>
            <person name="de Vries R.P."/>
            <person name="Ferreira P."/>
            <person name="Findley K."/>
            <person name="Foster B."/>
            <person name="Gaskell J."/>
            <person name="Glotzer D."/>
            <person name="Gorecki P."/>
            <person name="Heitman J."/>
            <person name="Hesse C."/>
            <person name="Hori C."/>
            <person name="Igarashi K."/>
            <person name="Jurgens J.A."/>
            <person name="Kallen N."/>
            <person name="Kersten P."/>
            <person name="Kohler A."/>
            <person name="Kuees U."/>
            <person name="Kumar T.K.A."/>
            <person name="Kuo A."/>
            <person name="LaButti K."/>
            <person name="Larrondo L.F."/>
            <person name="Lindquist E."/>
            <person name="Ling A."/>
            <person name="Lombard V."/>
            <person name="Lucas S."/>
            <person name="Lundell T."/>
            <person name="Martin R."/>
            <person name="McLaughlin D.J."/>
            <person name="Morgenstern I."/>
            <person name="Morin E."/>
            <person name="Murat C."/>
            <person name="Nagy L.G."/>
            <person name="Nolan M."/>
            <person name="Ohm R.A."/>
            <person name="Patyshakuliyeva A."/>
            <person name="Rokas A."/>
            <person name="Ruiz-Duenas F.J."/>
            <person name="Sabat G."/>
            <person name="Salamov A."/>
            <person name="Samejima M."/>
            <person name="Schmutz J."/>
            <person name="Slot J.C."/>
            <person name="St John F."/>
            <person name="Stenlid J."/>
            <person name="Sun H."/>
            <person name="Sun S."/>
            <person name="Syed K."/>
            <person name="Tsang A."/>
            <person name="Wiebenga A."/>
            <person name="Young D."/>
            <person name="Pisabarro A."/>
            <person name="Eastwood D.C."/>
            <person name="Martin F."/>
            <person name="Cullen D."/>
            <person name="Grigoriev I.V."/>
            <person name="Hibbett D.S."/>
        </authorList>
    </citation>
    <scope>NUCLEOTIDE SEQUENCE [LARGE SCALE GENOMIC DNA]</scope>
    <source>
        <strain evidence="4 5">DJM-731 SS1</strain>
    </source>
</reference>
<evidence type="ECO:0000256" key="3">
    <source>
        <dbReference type="SAM" id="SignalP"/>
    </source>
</evidence>
<organism evidence="4 5">
    <name type="scientific">Dacryopinax primogenitus (strain DJM 731)</name>
    <name type="common">Brown rot fungus</name>
    <dbReference type="NCBI Taxonomy" id="1858805"/>
    <lineage>
        <taxon>Eukaryota</taxon>
        <taxon>Fungi</taxon>
        <taxon>Dikarya</taxon>
        <taxon>Basidiomycota</taxon>
        <taxon>Agaricomycotina</taxon>
        <taxon>Dacrymycetes</taxon>
        <taxon>Dacrymycetales</taxon>
        <taxon>Dacrymycetaceae</taxon>
        <taxon>Dacryopinax</taxon>
    </lineage>
</organism>
<sequence length="349" mass="37552">MHAFIALLLLGCAAPALGWSWEADTYPTQCAPLEINITSPGVPPYDFTFYRLAGYDLPFPQWGNGSVWNFTLPLSDVPGQVLADYILPWAAGSPLLIVGSDATGFASGGTSQVFTIAQSTGNETSCLFGQENNTTYLTTVPAWTEPVTQCGNMTIVLDNVALPVTIEVLVPGGDSFVTSTGNLQYPTTSPGNEGWAVMHTWMMNLTQGTNVAFQVSDANGPIFTSALVSVQNGNDTCLAGYVPPSSGLSGGTNKTGAIVGGVIGGLVGAFAVAAFILFGVHRYNRRKLILRRQTIGLTAYSPTKPERLSRDTWPGRYRDDPEEELTDRAREGPEDKLWEHMDRRMTTTE</sequence>
<dbReference type="OMA" id="GNDTCLA"/>
<name>M5FY49_DACPD</name>
<feature type="signal peptide" evidence="3">
    <location>
        <begin position="1"/>
        <end position="18"/>
    </location>
</feature>
<evidence type="ECO:0000256" key="1">
    <source>
        <dbReference type="SAM" id="MobiDB-lite"/>
    </source>
</evidence>
<evidence type="ECO:0000313" key="5">
    <source>
        <dbReference type="Proteomes" id="UP000030653"/>
    </source>
</evidence>
<dbReference type="OrthoDB" id="2591431at2759"/>
<proteinExistence type="predicted"/>
<dbReference type="EMBL" id="JH795864">
    <property type="protein sequence ID" value="EJU01464.1"/>
    <property type="molecule type" value="Genomic_DNA"/>
</dbReference>
<feature type="chain" id="PRO_5004067294" description="Mid2 domain-containing protein" evidence="3">
    <location>
        <begin position="19"/>
        <end position="349"/>
    </location>
</feature>
<feature type="compositionally biased region" description="Basic and acidic residues" evidence="1">
    <location>
        <begin position="326"/>
        <end position="349"/>
    </location>
</feature>
<feature type="region of interest" description="Disordered" evidence="1">
    <location>
        <begin position="303"/>
        <end position="349"/>
    </location>
</feature>
<dbReference type="GeneID" id="63687934"/>